<dbReference type="AlphaFoldDB" id="A0A6I4TRK0"/>
<dbReference type="SUPFAM" id="SSF55729">
    <property type="entry name" value="Acyl-CoA N-acyltransferases (Nat)"/>
    <property type="match status" value="1"/>
</dbReference>
<dbReference type="InterPro" id="IPR016181">
    <property type="entry name" value="Acyl_CoA_acyltransferase"/>
</dbReference>
<sequence length="393" mass="42811">MAASAALPRSDASAPVPGDGVVAPQIRLLGTAHFADPDHCAQWDALAGKALEPNPFFESWFLLPSLRAFDPAGKVQLLCMEAGGELLALLPVTRAARYYGHPLPHLHNWVHANCFLGTPLVARGMETAFWQALLAWCDGHAGTALFLHLSHMPADGPLHDALVQALAGTRRPAATVMREERAVLASTLSPDDYLEQSLTGKKRKELRRQHRRLGEEGVLSVERADNAANDPASVAAWIDEFLDLEQRGWKGQAGSALASDPRTADIFRAALLGAAAHGRLDRLAIRLDGRPLAMLASFITPPAAFSFKTAFDEDYARFSPGVLLQRENLELLTRDDIAYCDSCAAADHPMIDHFWRERRSMARHNIGIGGAFRRRLFAMLAARETGAPARGLS</sequence>
<accession>A0A6I4TRK0</accession>
<evidence type="ECO:0000313" key="2">
    <source>
        <dbReference type="EMBL" id="MXO98522.1"/>
    </source>
</evidence>
<dbReference type="Proteomes" id="UP000469430">
    <property type="component" value="Unassembled WGS sequence"/>
</dbReference>
<dbReference type="InterPro" id="IPR038740">
    <property type="entry name" value="BioF2-like_GNAT_dom"/>
</dbReference>
<dbReference type="Pfam" id="PF13480">
    <property type="entry name" value="Acetyltransf_6"/>
    <property type="match status" value="1"/>
</dbReference>
<feature type="domain" description="BioF2-like acetyltransferase" evidence="1">
    <location>
        <begin position="201"/>
        <end position="346"/>
    </location>
</feature>
<keyword evidence="3" id="KW-1185">Reference proteome</keyword>
<organism evidence="2 3">
    <name type="scientific">Croceibacterium xixiisoli</name>
    <dbReference type="NCBI Taxonomy" id="1476466"/>
    <lineage>
        <taxon>Bacteria</taxon>
        <taxon>Pseudomonadati</taxon>
        <taxon>Pseudomonadota</taxon>
        <taxon>Alphaproteobacteria</taxon>
        <taxon>Sphingomonadales</taxon>
        <taxon>Erythrobacteraceae</taxon>
        <taxon>Croceibacterium</taxon>
    </lineage>
</organism>
<dbReference type="RefSeq" id="WP_161390155.1">
    <property type="nucleotide sequence ID" value="NZ_JBHSCP010000001.1"/>
</dbReference>
<name>A0A6I4TRK0_9SPHN</name>
<reference evidence="2 3" key="1">
    <citation type="submission" date="2019-12" db="EMBL/GenBank/DDBJ databases">
        <title>Genomic-based taxomic classification of the family Erythrobacteraceae.</title>
        <authorList>
            <person name="Xu L."/>
        </authorList>
    </citation>
    <scope>NUCLEOTIDE SEQUENCE [LARGE SCALE GENOMIC DNA]</scope>
    <source>
        <strain evidence="2 3">S36</strain>
    </source>
</reference>
<gene>
    <name evidence="2" type="ORF">GRI97_05915</name>
</gene>
<keyword evidence="2" id="KW-0808">Transferase</keyword>
<comment type="caution">
    <text evidence="2">The sequence shown here is derived from an EMBL/GenBank/DDBJ whole genome shotgun (WGS) entry which is preliminary data.</text>
</comment>
<dbReference type="GO" id="GO:0016740">
    <property type="term" value="F:transferase activity"/>
    <property type="evidence" value="ECO:0007669"/>
    <property type="project" value="UniProtKB-KW"/>
</dbReference>
<dbReference type="OrthoDB" id="213519at2"/>
<proteinExistence type="predicted"/>
<protein>
    <submittedName>
        <fullName evidence="2">GNAT family N-acetyltransferase</fullName>
    </submittedName>
</protein>
<evidence type="ECO:0000259" key="1">
    <source>
        <dbReference type="Pfam" id="PF13480"/>
    </source>
</evidence>
<dbReference type="EMBL" id="WTYJ01000001">
    <property type="protein sequence ID" value="MXO98522.1"/>
    <property type="molecule type" value="Genomic_DNA"/>
</dbReference>
<evidence type="ECO:0000313" key="3">
    <source>
        <dbReference type="Proteomes" id="UP000469430"/>
    </source>
</evidence>